<name>F2USH9_SALR5</name>
<dbReference type="GO" id="GO:0055085">
    <property type="term" value="P:transmembrane transport"/>
    <property type="evidence" value="ECO:0007669"/>
    <property type="project" value="InterPro"/>
</dbReference>
<protein>
    <submittedName>
        <fullName evidence="11">Uncharacterized protein</fullName>
    </submittedName>
</protein>
<dbReference type="Gene3D" id="1.50.40.10">
    <property type="entry name" value="Mitochondrial carrier domain"/>
    <property type="match status" value="1"/>
</dbReference>
<dbReference type="SUPFAM" id="SSF103506">
    <property type="entry name" value="Mitochondrial carrier"/>
    <property type="match status" value="1"/>
</dbReference>
<sequence>MGGEEEHGYARIRLTPFENLSCSLVASCVAETVTYPAEVAKVRLQIQGERPPGPGELTFRGPLDAIWKVGRYEHPKYLFAGLPSGVLRHAIAGTLRLGLYEPTVNLLNYGTTTAPDDPRERKDVTLAQRMLASSTTGAFAMVFANPAELVKTKLQSSHKLPPGQKAPFSGTISCFRYVIRTEGYMGLMRGLSIAVPRMAWQNMAEITAYDLTKDLLRKHYGMEDGLPLFFLGSLSAGFFGAYLGNPLDCIKTRIYNNPLGADGRPLYKGPVDVAFKMIKHEGIFSFWKGVVPLWIHVSAFSIAVFVTYDMLRLQLRKLKARSNE</sequence>
<dbReference type="Proteomes" id="UP000007799">
    <property type="component" value="Unassembled WGS sequence"/>
</dbReference>
<dbReference type="InterPro" id="IPR002067">
    <property type="entry name" value="MCP"/>
</dbReference>
<keyword evidence="12" id="KW-1185">Reference proteome</keyword>
<feature type="repeat" description="Solcar" evidence="8">
    <location>
        <begin position="224"/>
        <end position="314"/>
    </location>
</feature>
<reference evidence="11" key="1">
    <citation type="submission" date="2009-08" db="EMBL/GenBank/DDBJ databases">
        <title>Annotation of Salpingoeca rosetta.</title>
        <authorList>
            <consortium name="The Broad Institute Genome Sequencing Platform"/>
            <person name="Russ C."/>
            <person name="Cuomo C."/>
            <person name="Burger G."/>
            <person name="Gray M.W."/>
            <person name="Holland P.W.H."/>
            <person name="King N."/>
            <person name="Lang F.B.F."/>
            <person name="Roger A.J."/>
            <person name="Ruiz-Trillo I."/>
            <person name="Young S.K."/>
            <person name="Zeng Q."/>
            <person name="Gargeya S."/>
            <person name="Alvarado L."/>
            <person name="Berlin A."/>
            <person name="Chapman S.B."/>
            <person name="Chen Z."/>
            <person name="Freedman E."/>
            <person name="Gellesch M."/>
            <person name="Goldberg J."/>
            <person name="Griggs A."/>
            <person name="Gujja S."/>
            <person name="Heilman E."/>
            <person name="Heiman D."/>
            <person name="Howarth C."/>
            <person name="Mehta T."/>
            <person name="Neiman D."/>
            <person name="Pearson M."/>
            <person name="Roberts A."/>
            <person name="Saif S."/>
            <person name="Shea T."/>
            <person name="Shenoy N."/>
            <person name="Sisk P."/>
            <person name="Stolte C."/>
            <person name="Sykes S."/>
            <person name="White J."/>
            <person name="Yandava C."/>
            <person name="Haas B."/>
            <person name="Nusbaum C."/>
            <person name="Birren B."/>
        </authorList>
    </citation>
    <scope>NUCLEOTIDE SEQUENCE [LARGE SCALE GENOMIC DNA]</scope>
    <source>
        <strain evidence="11">ATCC 50818</strain>
    </source>
</reference>
<dbReference type="RefSeq" id="XP_004987957.1">
    <property type="nucleotide sequence ID" value="XM_004987900.1"/>
</dbReference>
<evidence type="ECO:0000256" key="5">
    <source>
        <dbReference type="ARBA" id="ARBA00022737"/>
    </source>
</evidence>
<dbReference type="InterPro" id="IPR050391">
    <property type="entry name" value="Mito_Metabolite_Transporter"/>
</dbReference>
<dbReference type="EMBL" id="GL832994">
    <property type="protein sequence ID" value="EGD81088.1"/>
    <property type="molecule type" value="Genomic_DNA"/>
</dbReference>
<comment type="subcellular location">
    <subcellularLocation>
        <location evidence="1">Membrane</location>
        <topology evidence="1">Multi-pass membrane protein</topology>
    </subcellularLocation>
</comment>
<dbReference type="AlphaFoldDB" id="F2USH9"/>
<evidence type="ECO:0000256" key="7">
    <source>
        <dbReference type="ARBA" id="ARBA00023136"/>
    </source>
</evidence>
<keyword evidence="7 8" id="KW-0472">Membrane</keyword>
<keyword evidence="5" id="KW-0677">Repeat</keyword>
<dbReference type="eggNOG" id="KOG0753">
    <property type="taxonomic scope" value="Eukaryota"/>
</dbReference>
<accession>F2USH9</accession>
<feature type="transmembrane region" description="Helical" evidence="10">
    <location>
        <begin position="225"/>
        <end position="243"/>
    </location>
</feature>
<dbReference type="FunCoup" id="F2USH9">
    <property type="interactions" value="298"/>
</dbReference>
<keyword evidence="3 9" id="KW-0813">Transport</keyword>
<organism evidence="12">
    <name type="scientific">Salpingoeca rosetta (strain ATCC 50818 / BSB-021)</name>
    <dbReference type="NCBI Taxonomy" id="946362"/>
    <lineage>
        <taxon>Eukaryota</taxon>
        <taxon>Choanoflagellata</taxon>
        <taxon>Craspedida</taxon>
        <taxon>Salpingoecidae</taxon>
        <taxon>Salpingoeca</taxon>
    </lineage>
</organism>
<dbReference type="PRINTS" id="PR00784">
    <property type="entry name" value="MTUNCOUPLING"/>
</dbReference>
<evidence type="ECO:0000256" key="8">
    <source>
        <dbReference type="PROSITE-ProRule" id="PRU00282"/>
    </source>
</evidence>
<proteinExistence type="inferred from homology"/>
<keyword evidence="4 8" id="KW-0812">Transmembrane</keyword>
<dbReference type="OrthoDB" id="448427at2759"/>
<comment type="similarity">
    <text evidence="2 9">Belongs to the mitochondrial carrier (TC 2.A.29) family.</text>
</comment>
<feature type="repeat" description="Solcar" evidence="8">
    <location>
        <begin position="18"/>
        <end position="106"/>
    </location>
</feature>
<evidence type="ECO:0000256" key="1">
    <source>
        <dbReference type="ARBA" id="ARBA00004141"/>
    </source>
</evidence>
<dbReference type="KEGG" id="sre:PTSG_11033"/>
<evidence type="ECO:0000256" key="10">
    <source>
        <dbReference type="SAM" id="Phobius"/>
    </source>
</evidence>
<gene>
    <name evidence="11" type="ORF">PTSG_11033</name>
</gene>
<keyword evidence="6 10" id="KW-1133">Transmembrane helix</keyword>
<dbReference type="OMA" id="TRIMSAH"/>
<dbReference type="Pfam" id="PF00153">
    <property type="entry name" value="Mito_carr"/>
    <property type="match status" value="3"/>
</dbReference>
<evidence type="ECO:0000313" key="11">
    <source>
        <dbReference type="EMBL" id="EGD81088.1"/>
    </source>
</evidence>
<dbReference type="InterPro" id="IPR023395">
    <property type="entry name" value="MCP_dom_sf"/>
</dbReference>
<dbReference type="GO" id="GO:0016020">
    <property type="term" value="C:membrane"/>
    <property type="evidence" value="ECO:0007669"/>
    <property type="project" value="UniProtKB-SubCell"/>
</dbReference>
<feature type="transmembrane region" description="Helical" evidence="10">
    <location>
        <begin position="293"/>
        <end position="311"/>
    </location>
</feature>
<dbReference type="PANTHER" id="PTHR45618">
    <property type="entry name" value="MITOCHONDRIAL DICARBOXYLATE CARRIER-RELATED"/>
    <property type="match status" value="1"/>
</dbReference>
<evidence type="ECO:0000256" key="2">
    <source>
        <dbReference type="ARBA" id="ARBA00006375"/>
    </source>
</evidence>
<dbReference type="PROSITE" id="PS50920">
    <property type="entry name" value="SOLCAR"/>
    <property type="match status" value="3"/>
</dbReference>
<dbReference type="STRING" id="946362.F2USH9"/>
<evidence type="ECO:0000256" key="9">
    <source>
        <dbReference type="RuleBase" id="RU000488"/>
    </source>
</evidence>
<evidence type="ECO:0000256" key="4">
    <source>
        <dbReference type="ARBA" id="ARBA00022692"/>
    </source>
</evidence>
<feature type="repeat" description="Solcar" evidence="8">
    <location>
        <begin position="124"/>
        <end position="215"/>
    </location>
</feature>
<dbReference type="InterPro" id="IPR018108">
    <property type="entry name" value="MCP_transmembrane"/>
</dbReference>
<dbReference type="InParanoid" id="F2USH9"/>
<evidence type="ECO:0000313" key="12">
    <source>
        <dbReference type="Proteomes" id="UP000007799"/>
    </source>
</evidence>
<dbReference type="GeneID" id="16068484"/>
<evidence type="ECO:0000256" key="3">
    <source>
        <dbReference type="ARBA" id="ARBA00022448"/>
    </source>
</evidence>
<evidence type="ECO:0000256" key="6">
    <source>
        <dbReference type="ARBA" id="ARBA00022989"/>
    </source>
</evidence>